<dbReference type="GO" id="GO:0016491">
    <property type="term" value="F:oxidoreductase activity"/>
    <property type="evidence" value="ECO:0007669"/>
    <property type="project" value="UniProtKB-KW"/>
</dbReference>
<dbReference type="FunFam" id="3.40.50.720:FF:000173">
    <property type="entry name" value="3-oxoacyl-[acyl-carrier protein] reductase"/>
    <property type="match status" value="1"/>
</dbReference>
<dbReference type="CDD" id="cd05233">
    <property type="entry name" value="SDR_c"/>
    <property type="match status" value="1"/>
</dbReference>
<dbReference type="InterPro" id="IPR002347">
    <property type="entry name" value="SDR_fam"/>
</dbReference>
<dbReference type="OrthoDB" id="9803333at2"/>
<dbReference type="PRINTS" id="PR00081">
    <property type="entry name" value="GDHRDH"/>
</dbReference>
<dbReference type="eggNOG" id="COG1028">
    <property type="taxonomic scope" value="Bacteria"/>
</dbReference>
<accession>A0A0A5GQB1</accession>
<keyword evidence="4" id="KW-1185">Reference proteome</keyword>
<evidence type="ECO:0000313" key="4">
    <source>
        <dbReference type="Proteomes" id="UP000030528"/>
    </source>
</evidence>
<evidence type="ECO:0000256" key="1">
    <source>
        <dbReference type="ARBA" id="ARBA00006484"/>
    </source>
</evidence>
<dbReference type="RefSeq" id="WP_036769075.1">
    <property type="nucleotide sequence ID" value="NZ_AVPE01000002.1"/>
</dbReference>
<dbReference type="PANTHER" id="PTHR42879:SF2">
    <property type="entry name" value="3-OXOACYL-[ACYL-CARRIER-PROTEIN] REDUCTASE FABG"/>
    <property type="match status" value="1"/>
</dbReference>
<organism evidence="3 4">
    <name type="scientific">Pontibacillus halophilus JSM 076056 = DSM 19796</name>
    <dbReference type="NCBI Taxonomy" id="1385510"/>
    <lineage>
        <taxon>Bacteria</taxon>
        <taxon>Bacillati</taxon>
        <taxon>Bacillota</taxon>
        <taxon>Bacilli</taxon>
        <taxon>Bacillales</taxon>
        <taxon>Bacillaceae</taxon>
        <taxon>Pontibacillus</taxon>
    </lineage>
</organism>
<dbReference type="PANTHER" id="PTHR42879">
    <property type="entry name" value="3-OXOACYL-(ACYL-CARRIER-PROTEIN) REDUCTASE"/>
    <property type="match status" value="1"/>
</dbReference>
<keyword evidence="2" id="KW-0560">Oxidoreductase</keyword>
<comment type="similarity">
    <text evidence="1">Belongs to the short-chain dehydrogenases/reductases (SDR) family.</text>
</comment>
<dbReference type="STRING" id="1385510.GCA_000425205_00891"/>
<name>A0A0A5GQB1_9BACI</name>
<dbReference type="PRINTS" id="PR00080">
    <property type="entry name" value="SDRFAMILY"/>
</dbReference>
<dbReference type="Proteomes" id="UP000030528">
    <property type="component" value="Unassembled WGS sequence"/>
</dbReference>
<dbReference type="Pfam" id="PF13561">
    <property type="entry name" value="adh_short_C2"/>
    <property type="match status" value="1"/>
</dbReference>
<dbReference type="AlphaFoldDB" id="A0A0A5GQB1"/>
<reference evidence="3 4" key="1">
    <citation type="submission" date="2013-08" db="EMBL/GenBank/DDBJ databases">
        <authorList>
            <person name="Huang J."/>
            <person name="Wang G."/>
        </authorList>
    </citation>
    <scope>NUCLEOTIDE SEQUENCE [LARGE SCALE GENOMIC DNA]</scope>
    <source>
        <strain evidence="3 4">JSM 076056</strain>
    </source>
</reference>
<dbReference type="SUPFAM" id="SSF51735">
    <property type="entry name" value="NAD(P)-binding Rossmann-fold domains"/>
    <property type="match status" value="1"/>
</dbReference>
<comment type="caution">
    <text evidence="3">The sequence shown here is derived from an EMBL/GenBank/DDBJ whole genome shotgun (WGS) entry which is preliminary data.</text>
</comment>
<dbReference type="Gene3D" id="3.40.50.720">
    <property type="entry name" value="NAD(P)-binding Rossmann-like Domain"/>
    <property type="match status" value="1"/>
</dbReference>
<protein>
    <submittedName>
        <fullName evidence="3">3-ketoacyl-ACP reductase</fullName>
    </submittedName>
</protein>
<sequence length="260" mass="29074">MREGGYMMRHAIITAGSKGLGRKVAEQLLEKGYSVTVTYRSDEAKALQLVETYPHLKDSIQLLQVDVTKQADLEHMVDAAYKRFGRVDIMINNAGPYIFERKKLMDYTDEEWNRMIRGNLDAVFYTLKKVVPIMRDQQFGRIVNYGFQGADSGVGWIYRSAFAAAKSGLASLTKTIAYEEAEYGITSNMVCPGKIVGEMKEASIDSSRPHYDSETPIGRAGTGEDIARSILFFIGDEADMVTGTVLQVDGGKEIIHKYRQ</sequence>
<evidence type="ECO:0000256" key="2">
    <source>
        <dbReference type="ARBA" id="ARBA00023002"/>
    </source>
</evidence>
<dbReference type="EMBL" id="AVPE01000002">
    <property type="protein sequence ID" value="KGX93360.1"/>
    <property type="molecule type" value="Genomic_DNA"/>
</dbReference>
<dbReference type="InterPro" id="IPR050259">
    <property type="entry name" value="SDR"/>
</dbReference>
<proteinExistence type="inferred from homology"/>
<gene>
    <name evidence="3" type="primary">fabG</name>
    <name evidence="3" type="ORF">N781_09905</name>
</gene>
<evidence type="ECO:0000313" key="3">
    <source>
        <dbReference type="EMBL" id="KGX93360.1"/>
    </source>
</evidence>
<dbReference type="InterPro" id="IPR036291">
    <property type="entry name" value="NAD(P)-bd_dom_sf"/>
</dbReference>